<evidence type="ECO:0000256" key="1">
    <source>
        <dbReference type="SAM" id="MobiDB-lite"/>
    </source>
</evidence>
<reference evidence="2 3" key="1">
    <citation type="journal article" date="2013" name="Genome Announc.">
        <title>Draft Genome Sequences of Helicobacter pylori Strains Isolated from Regions of Low and High Gastric Cancer Risk in Colombia.</title>
        <authorList>
            <person name="Sheh A."/>
            <person name="Piazuelo M.B."/>
            <person name="Wilson K.T."/>
            <person name="Correa P."/>
            <person name="Fox J.G."/>
        </authorList>
    </citation>
    <scope>NUCLEOTIDE SEQUENCE [LARGE SCALE GENOMIC DNA]</scope>
    <source>
        <strain evidence="2 3">PZ5056</strain>
    </source>
</reference>
<dbReference type="EMBL" id="ASYU01000051">
    <property type="protein sequence ID" value="EQD99556.1"/>
    <property type="molecule type" value="Genomic_DNA"/>
</dbReference>
<accession>T2T3U0</accession>
<feature type="non-terminal residue" evidence="2">
    <location>
        <position position="1"/>
    </location>
</feature>
<sequence>VNREPNENNPVLNRLIQAVKDMQKESEKGSKKPKLEKVKE</sequence>
<dbReference type="Proteomes" id="UP000015834">
    <property type="component" value="Unassembled WGS sequence"/>
</dbReference>
<comment type="caution">
    <text evidence="2">The sequence shown here is derived from an EMBL/GenBank/DDBJ whole genome shotgun (WGS) entry which is preliminary data.</text>
</comment>
<feature type="region of interest" description="Disordered" evidence="1">
    <location>
        <begin position="21"/>
        <end position="40"/>
    </location>
</feature>
<gene>
    <name evidence="2" type="ORF">L933_05095</name>
</gene>
<organism evidence="2 3">
    <name type="scientific">Helicobacter pylori PZ5056</name>
    <dbReference type="NCBI Taxonomy" id="1337393"/>
    <lineage>
        <taxon>Bacteria</taxon>
        <taxon>Pseudomonadati</taxon>
        <taxon>Campylobacterota</taxon>
        <taxon>Epsilonproteobacteria</taxon>
        <taxon>Campylobacterales</taxon>
        <taxon>Helicobacteraceae</taxon>
        <taxon>Helicobacter</taxon>
    </lineage>
</organism>
<evidence type="ECO:0000313" key="2">
    <source>
        <dbReference type="EMBL" id="EQD99556.1"/>
    </source>
</evidence>
<proteinExistence type="predicted"/>
<evidence type="ECO:0000313" key="3">
    <source>
        <dbReference type="Proteomes" id="UP000015834"/>
    </source>
</evidence>
<dbReference type="AlphaFoldDB" id="T2T3U0"/>
<name>T2T3U0_HELPX</name>
<protein>
    <submittedName>
        <fullName evidence="2">Uncharacterized protein</fullName>
    </submittedName>
</protein>